<accession>A0ABW1PMP9</accession>
<evidence type="ECO:0000313" key="2">
    <source>
        <dbReference type="Proteomes" id="UP001596287"/>
    </source>
</evidence>
<protein>
    <submittedName>
        <fullName evidence="1">NRDE family protein</fullName>
    </submittedName>
</protein>
<gene>
    <name evidence="1" type="ORF">ACFPVY_09595</name>
</gene>
<comment type="caution">
    <text evidence="1">The sequence shown here is derived from an EMBL/GenBank/DDBJ whole genome shotgun (WGS) entry which is preliminary data.</text>
</comment>
<organism evidence="1 2">
    <name type="scientific">Flavobacterium qiangtangense</name>
    <dbReference type="NCBI Taxonomy" id="1442595"/>
    <lineage>
        <taxon>Bacteria</taxon>
        <taxon>Pseudomonadati</taxon>
        <taxon>Bacteroidota</taxon>
        <taxon>Flavobacteriia</taxon>
        <taxon>Flavobacteriales</taxon>
        <taxon>Flavobacteriaceae</taxon>
        <taxon>Flavobacterium</taxon>
    </lineage>
</organism>
<keyword evidence="2" id="KW-1185">Reference proteome</keyword>
<proteinExistence type="predicted"/>
<dbReference type="EMBL" id="JBHSQB010000007">
    <property type="protein sequence ID" value="MFC6096898.1"/>
    <property type="molecule type" value="Genomic_DNA"/>
</dbReference>
<dbReference type="InterPro" id="IPR008551">
    <property type="entry name" value="TANGO2"/>
</dbReference>
<name>A0ABW1PMP9_9FLAO</name>
<dbReference type="PANTHER" id="PTHR17985">
    <property type="entry name" value="SER/THR-RICH PROTEIN T10 IN DGCR REGION"/>
    <property type="match status" value="1"/>
</dbReference>
<dbReference type="PANTHER" id="PTHR17985:SF8">
    <property type="entry name" value="TRANSPORT AND GOLGI ORGANIZATION PROTEIN 2 HOMOLOG"/>
    <property type="match status" value="1"/>
</dbReference>
<dbReference type="RefSeq" id="WP_379791769.1">
    <property type="nucleotide sequence ID" value="NZ_JBHSQB010000007.1"/>
</dbReference>
<reference evidence="2" key="1">
    <citation type="journal article" date="2019" name="Int. J. Syst. Evol. Microbiol.">
        <title>The Global Catalogue of Microorganisms (GCM) 10K type strain sequencing project: providing services to taxonomists for standard genome sequencing and annotation.</title>
        <authorList>
            <consortium name="The Broad Institute Genomics Platform"/>
            <consortium name="The Broad Institute Genome Sequencing Center for Infectious Disease"/>
            <person name="Wu L."/>
            <person name="Ma J."/>
        </authorList>
    </citation>
    <scope>NUCLEOTIDE SEQUENCE [LARGE SCALE GENOMIC DNA]</scope>
    <source>
        <strain evidence="2">CCUG 49679</strain>
    </source>
</reference>
<sequence length="241" mass="28279">MCTVTFVRSNDKIIITSNRDEQVLRPNALEPRNYTVNNKEVIFPKDPKAGGTWYAVNEDGTVLVLLNGADEKHKMTGNYRKSRGLIVLDIISDFSPINAWNEIDLDNIEPFTLVLFQDKNLYQLRWNGIQKDKLALDTNQNYIWSSTTLYPKEVRENRAKWFFDYMNSKEIFSENDMYNFHRYTENENSENGLVINRNNFLKTLSITQTTVENIEAKMKHYDLVNQKEFENTINFVANKTH</sequence>
<dbReference type="Pfam" id="PF05742">
    <property type="entry name" value="TANGO2"/>
    <property type="match status" value="1"/>
</dbReference>
<dbReference type="Proteomes" id="UP001596287">
    <property type="component" value="Unassembled WGS sequence"/>
</dbReference>
<evidence type="ECO:0000313" key="1">
    <source>
        <dbReference type="EMBL" id="MFC6096898.1"/>
    </source>
</evidence>